<dbReference type="CDD" id="cd02440">
    <property type="entry name" value="AdoMet_MTases"/>
    <property type="match status" value="1"/>
</dbReference>
<dbReference type="NCBIfam" id="TIGR02467">
    <property type="entry name" value="CbiE"/>
    <property type="match status" value="1"/>
</dbReference>
<dbReference type="InterPro" id="IPR035996">
    <property type="entry name" value="4pyrrol_Methylase_sf"/>
</dbReference>
<dbReference type="AlphaFoldDB" id="A0A1H0HZH6"/>
<evidence type="ECO:0000256" key="1">
    <source>
        <dbReference type="ARBA" id="ARBA00004953"/>
    </source>
</evidence>
<dbReference type="PANTHER" id="PTHR43182:SF1">
    <property type="entry name" value="COBALT-PRECORRIN-7 C(5)-METHYLTRANSFERASE"/>
    <property type="match status" value="1"/>
</dbReference>
<keyword evidence="8" id="KW-1185">Reference proteome</keyword>
<dbReference type="Gene3D" id="3.40.1010.10">
    <property type="entry name" value="Cobalt-precorrin-4 Transmethylase, Domain 1"/>
    <property type="match status" value="1"/>
</dbReference>
<evidence type="ECO:0000259" key="6">
    <source>
        <dbReference type="Pfam" id="PF00590"/>
    </source>
</evidence>
<reference evidence="7 8" key="1">
    <citation type="submission" date="2016-10" db="EMBL/GenBank/DDBJ databases">
        <authorList>
            <person name="de Groot N.N."/>
        </authorList>
    </citation>
    <scope>NUCLEOTIDE SEQUENCE [LARGE SCALE GENOMIC DNA]</scope>
    <source>
        <strain evidence="8">P4-7,KCTC 19426,CECT 7604</strain>
    </source>
</reference>
<gene>
    <name evidence="7" type="ORF">SAMN04515671_0284</name>
</gene>
<organism evidence="7 8">
    <name type="scientific">Nakamurella panacisegetis</name>
    <dbReference type="NCBI Taxonomy" id="1090615"/>
    <lineage>
        <taxon>Bacteria</taxon>
        <taxon>Bacillati</taxon>
        <taxon>Actinomycetota</taxon>
        <taxon>Actinomycetes</taxon>
        <taxon>Nakamurellales</taxon>
        <taxon>Nakamurellaceae</taxon>
        <taxon>Nakamurella</taxon>
    </lineage>
</organism>
<dbReference type="OrthoDB" id="9787825at2"/>
<protein>
    <submittedName>
        <fullName evidence="7">Precorrin-6Y C5,15-methyltransferase (Decarboxylating)</fullName>
    </submittedName>
</protein>
<feature type="domain" description="Tetrapyrrole methylase" evidence="6">
    <location>
        <begin position="11"/>
        <end position="198"/>
    </location>
</feature>
<keyword evidence="4 7" id="KW-0808">Transferase</keyword>
<dbReference type="Pfam" id="PF00590">
    <property type="entry name" value="TP_methylase"/>
    <property type="match status" value="1"/>
</dbReference>
<dbReference type="Gene3D" id="3.40.50.150">
    <property type="entry name" value="Vaccinia Virus protein VP39"/>
    <property type="match status" value="1"/>
</dbReference>
<dbReference type="EMBL" id="LT629710">
    <property type="protein sequence ID" value="SDO24554.1"/>
    <property type="molecule type" value="Genomic_DNA"/>
</dbReference>
<dbReference type="PIRSF" id="PIRSF036428">
    <property type="entry name" value="CobL"/>
    <property type="match status" value="1"/>
</dbReference>
<dbReference type="InterPro" id="IPR014777">
    <property type="entry name" value="4pyrrole_Mease_sub1"/>
</dbReference>
<name>A0A1H0HZH6_9ACTN</name>
<dbReference type="Proteomes" id="UP000198741">
    <property type="component" value="Chromosome I"/>
</dbReference>
<dbReference type="GO" id="GO:0032259">
    <property type="term" value="P:methylation"/>
    <property type="evidence" value="ECO:0007669"/>
    <property type="project" value="UniProtKB-KW"/>
</dbReference>
<dbReference type="RefSeq" id="WP_090481019.1">
    <property type="nucleotide sequence ID" value="NZ_LT629710.1"/>
</dbReference>
<dbReference type="CDD" id="cd11644">
    <property type="entry name" value="Precorrin-6Y-MT"/>
    <property type="match status" value="1"/>
</dbReference>
<dbReference type="GO" id="GO:0008276">
    <property type="term" value="F:protein methyltransferase activity"/>
    <property type="evidence" value="ECO:0007669"/>
    <property type="project" value="InterPro"/>
</dbReference>
<evidence type="ECO:0000256" key="5">
    <source>
        <dbReference type="ARBA" id="ARBA00022691"/>
    </source>
</evidence>
<dbReference type="NCBIfam" id="TIGR02469">
    <property type="entry name" value="CbiT"/>
    <property type="match status" value="1"/>
</dbReference>
<dbReference type="UniPathway" id="UPA00148"/>
<dbReference type="SUPFAM" id="SSF53790">
    <property type="entry name" value="Tetrapyrrole methylase"/>
    <property type="match status" value="1"/>
</dbReference>
<evidence type="ECO:0000313" key="7">
    <source>
        <dbReference type="EMBL" id="SDO24554.1"/>
    </source>
</evidence>
<evidence type="ECO:0000256" key="2">
    <source>
        <dbReference type="ARBA" id="ARBA00022573"/>
    </source>
</evidence>
<proteinExistence type="predicted"/>
<dbReference type="GO" id="GO:0009236">
    <property type="term" value="P:cobalamin biosynthetic process"/>
    <property type="evidence" value="ECO:0007669"/>
    <property type="project" value="UniProtKB-UniPathway"/>
</dbReference>
<keyword evidence="2" id="KW-0169">Cobalamin biosynthesis</keyword>
<dbReference type="STRING" id="1090615.SAMN04515671_0284"/>
<keyword evidence="5" id="KW-0949">S-adenosyl-L-methionine</keyword>
<dbReference type="InterPro" id="IPR012818">
    <property type="entry name" value="CbiE"/>
</dbReference>
<evidence type="ECO:0000256" key="3">
    <source>
        <dbReference type="ARBA" id="ARBA00022603"/>
    </source>
</evidence>
<keyword evidence="3 7" id="KW-0489">Methyltransferase</keyword>
<dbReference type="InterPro" id="IPR014008">
    <property type="entry name" value="Cbl_synth_MTase_CbiT"/>
</dbReference>
<dbReference type="SUPFAM" id="SSF53335">
    <property type="entry name" value="S-adenosyl-L-methionine-dependent methyltransferases"/>
    <property type="match status" value="1"/>
</dbReference>
<comment type="pathway">
    <text evidence="1">Cofactor biosynthesis; adenosylcobalamin biosynthesis.</text>
</comment>
<dbReference type="PANTHER" id="PTHR43182">
    <property type="entry name" value="COBALT-PRECORRIN-6B C(15)-METHYLTRANSFERASE (DECARBOXYLATING)"/>
    <property type="match status" value="1"/>
</dbReference>
<accession>A0A1H0HZH6</accession>
<dbReference type="InterPro" id="IPR029063">
    <property type="entry name" value="SAM-dependent_MTases_sf"/>
</dbReference>
<dbReference type="InterPro" id="IPR006365">
    <property type="entry name" value="Cbl_synth_CobL"/>
</dbReference>
<dbReference type="InterPro" id="IPR000878">
    <property type="entry name" value="4pyrrol_Mease"/>
</dbReference>
<dbReference type="InterPro" id="IPR050714">
    <property type="entry name" value="Cobalamin_biosynth_MTase"/>
</dbReference>
<evidence type="ECO:0000313" key="8">
    <source>
        <dbReference type="Proteomes" id="UP000198741"/>
    </source>
</evidence>
<evidence type="ECO:0000256" key="4">
    <source>
        <dbReference type="ARBA" id="ARBA00022679"/>
    </source>
</evidence>
<sequence length="414" mass="42312">MPSDTPVPPARVTVIGIGADGWDGLGPAARDAITAAPLVIGGHRHQTMLPDIPGQDRRRWPTPMLPSLSALLDEYAGREIVVVASGDPMVSGVGSTLVARLGAENVTVVPAVSSVALARAAMGWPAESVDVVTVVGRDPAAVLARVGPGRRLIVLSADENTPSQVASLLVGAGYGASGMTVLGELGGPAESRIEGTARAWAAVSPRLNLICLSLVSDPGTVLLAGVPGLPDEAFEHDGQLTKRDVRASAMARLAPVPGQLLWDVGAGAGSVAVEWARTDPRCAAIAIERDAGRAERIGRNASSLGVPGVRVVVGGAPDALHGLPEPDAVFVGGGATTPGVLDTCWAALRPGGRLVVHAVTLETEAALFERYKALGGELVRLSVERAAPVGTFTGWTPSRAVTQWSITRASEGPA</sequence>